<organism evidence="1 2">
    <name type="scientific">Datura stramonium</name>
    <name type="common">Jimsonweed</name>
    <name type="synonym">Common thornapple</name>
    <dbReference type="NCBI Taxonomy" id="4076"/>
    <lineage>
        <taxon>Eukaryota</taxon>
        <taxon>Viridiplantae</taxon>
        <taxon>Streptophyta</taxon>
        <taxon>Embryophyta</taxon>
        <taxon>Tracheophyta</taxon>
        <taxon>Spermatophyta</taxon>
        <taxon>Magnoliopsida</taxon>
        <taxon>eudicotyledons</taxon>
        <taxon>Gunneridae</taxon>
        <taxon>Pentapetalae</taxon>
        <taxon>asterids</taxon>
        <taxon>lamiids</taxon>
        <taxon>Solanales</taxon>
        <taxon>Solanaceae</taxon>
        <taxon>Solanoideae</taxon>
        <taxon>Datureae</taxon>
        <taxon>Datura</taxon>
    </lineage>
</organism>
<gene>
    <name evidence="1" type="ORF">HAX54_042701</name>
</gene>
<evidence type="ECO:0000313" key="2">
    <source>
        <dbReference type="Proteomes" id="UP000823775"/>
    </source>
</evidence>
<keyword evidence="2" id="KW-1185">Reference proteome</keyword>
<reference evidence="1 2" key="1">
    <citation type="journal article" date="2021" name="BMC Genomics">
        <title>Datura genome reveals duplications of psychoactive alkaloid biosynthetic genes and high mutation rate following tissue culture.</title>
        <authorList>
            <person name="Rajewski A."/>
            <person name="Carter-House D."/>
            <person name="Stajich J."/>
            <person name="Litt A."/>
        </authorList>
    </citation>
    <scope>NUCLEOTIDE SEQUENCE [LARGE SCALE GENOMIC DNA]</scope>
    <source>
        <strain evidence="1">AR-01</strain>
    </source>
</reference>
<comment type="caution">
    <text evidence="1">The sequence shown here is derived from an EMBL/GenBank/DDBJ whole genome shotgun (WGS) entry which is preliminary data.</text>
</comment>
<sequence length="92" mass="10311">MNLIMRSIYGDVLFISDLKGKWQYTGITLQVVQRGRELRGGAAGCSIEKDFQSDVIDISVIAFMLILMEDSAVHVKDRITPYEEIFPSVATV</sequence>
<protein>
    <submittedName>
        <fullName evidence="1">Uncharacterized protein</fullName>
    </submittedName>
</protein>
<accession>A0ABS8W1M3</accession>
<evidence type="ECO:0000313" key="1">
    <source>
        <dbReference type="EMBL" id="MCE2055478.1"/>
    </source>
</evidence>
<dbReference type="EMBL" id="JACEIK010006309">
    <property type="protein sequence ID" value="MCE2055478.1"/>
    <property type="molecule type" value="Genomic_DNA"/>
</dbReference>
<dbReference type="Proteomes" id="UP000823775">
    <property type="component" value="Unassembled WGS sequence"/>
</dbReference>
<name>A0ABS8W1M3_DATST</name>
<proteinExistence type="predicted"/>